<reference evidence="1 2" key="1">
    <citation type="submission" date="2019-03" db="EMBL/GenBank/DDBJ databases">
        <authorList>
            <person name="Zhang S."/>
        </authorList>
    </citation>
    <scope>NUCLEOTIDE SEQUENCE [LARGE SCALE GENOMIC DNA]</scope>
    <source>
        <strain evidence="1 2">S4J41</strain>
    </source>
</reference>
<evidence type="ECO:0000313" key="1">
    <source>
        <dbReference type="EMBL" id="TDE39528.1"/>
    </source>
</evidence>
<organism evidence="1 2">
    <name type="scientific">Antarcticimicrobium sediminis</name>
    <dbReference type="NCBI Taxonomy" id="2546227"/>
    <lineage>
        <taxon>Bacteria</taxon>
        <taxon>Pseudomonadati</taxon>
        <taxon>Pseudomonadota</taxon>
        <taxon>Alphaproteobacteria</taxon>
        <taxon>Rhodobacterales</taxon>
        <taxon>Paracoccaceae</taxon>
        <taxon>Antarcticimicrobium</taxon>
    </lineage>
</organism>
<dbReference type="AlphaFoldDB" id="A0A4R5EWY0"/>
<protein>
    <submittedName>
        <fullName evidence="1">Uncharacterized protein</fullName>
    </submittedName>
</protein>
<gene>
    <name evidence="1" type="ORF">E1B25_05610</name>
</gene>
<accession>A0A4R5EWY0</accession>
<name>A0A4R5EWY0_9RHOB</name>
<sequence length="104" mass="11185">MHIAFEHLCHNDALQISRLLVISTIVNYLRIAALGTGRSVSVGAGHLRAAALREMMLSLCTRSTVWLRPVCTQEGKQVTSTSFSKKPASKCINGGLHAPAVLTT</sequence>
<proteinExistence type="predicted"/>
<comment type="caution">
    <text evidence="1">The sequence shown here is derived from an EMBL/GenBank/DDBJ whole genome shotgun (WGS) entry which is preliminary data.</text>
</comment>
<dbReference type="Proteomes" id="UP000294662">
    <property type="component" value="Unassembled WGS sequence"/>
</dbReference>
<dbReference type="EMBL" id="SMFP01000003">
    <property type="protein sequence ID" value="TDE39528.1"/>
    <property type="molecule type" value="Genomic_DNA"/>
</dbReference>
<keyword evidence="2" id="KW-1185">Reference proteome</keyword>
<evidence type="ECO:0000313" key="2">
    <source>
        <dbReference type="Proteomes" id="UP000294662"/>
    </source>
</evidence>